<reference evidence="2 3" key="1">
    <citation type="submission" date="2020-09" db="EMBL/GenBank/DDBJ databases">
        <authorList>
            <person name="Kim M.K."/>
        </authorList>
    </citation>
    <scope>NUCLEOTIDE SEQUENCE [LARGE SCALE GENOMIC DNA]</scope>
    <source>
        <strain evidence="2 3">BT189</strain>
    </source>
</reference>
<keyword evidence="1" id="KW-0732">Signal</keyword>
<name>A0ABR8JWI0_9BACT</name>
<dbReference type="EMBL" id="JACXAC010000004">
    <property type="protein sequence ID" value="MBD2723313.1"/>
    <property type="molecule type" value="Genomic_DNA"/>
</dbReference>
<organism evidence="2 3">
    <name type="scientific">Hymenobacter armeniacus</name>
    <dbReference type="NCBI Taxonomy" id="2771358"/>
    <lineage>
        <taxon>Bacteria</taxon>
        <taxon>Pseudomonadati</taxon>
        <taxon>Bacteroidota</taxon>
        <taxon>Cytophagia</taxon>
        <taxon>Cytophagales</taxon>
        <taxon>Hymenobacteraceae</taxon>
        <taxon>Hymenobacter</taxon>
    </lineage>
</organism>
<evidence type="ECO:0000313" key="3">
    <source>
        <dbReference type="Proteomes" id="UP000606003"/>
    </source>
</evidence>
<evidence type="ECO:0008006" key="4">
    <source>
        <dbReference type="Google" id="ProtNLM"/>
    </source>
</evidence>
<protein>
    <recommendedName>
        <fullName evidence="4">Lipoprotein</fullName>
    </recommendedName>
</protein>
<dbReference type="RefSeq" id="WP_190925821.1">
    <property type="nucleotide sequence ID" value="NZ_JACXAC010000004.1"/>
</dbReference>
<comment type="caution">
    <text evidence="2">The sequence shown here is derived from an EMBL/GenBank/DDBJ whole genome shotgun (WGS) entry which is preliminary data.</text>
</comment>
<gene>
    <name evidence="2" type="ORF">IC234_14380</name>
</gene>
<dbReference type="Proteomes" id="UP000606003">
    <property type="component" value="Unassembled WGS sequence"/>
</dbReference>
<proteinExistence type="predicted"/>
<dbReference type="PROSITE" id="PS51257">
    <property type="entry name" value="PROKAR_LIPOPROTEIN"/>
    <property type="match status" value="1"/>
</dbReference>
<keyword evidence="3" id="KW-1185">Reference proteome</keyword>
<evidence type="ECO:0000313" key="2">
    <source>
        <dbReference type="EMBL" id="MBD2723313.1"/>
    </source>
</evidence>
<accession>A0ABR8JWI0</accession>
<feature type="signal peptide" evidence="1">
    <location>
        <begin position="1"/>
        <end position="27"/>
    </location>
</feature>
<feature type="chain" id="PRO_5046821246" description="Lipoprotein" evidence="1">
    <location>
        <begin position="28"/>
        <end position="191"/>
    </location>
</feature>
<evidence type="ECO:0000256" key="1">
    <source>
        <dbReference type="SAM" id="SignalP"/>
    </source>
</evidence>
<sequence>MPLPLRLRSFGLVLLVLGASLSLSSCSKSDSDASSSLFINFGPGAGYDMRTGNNLPMGQGDETDWKLDGKWNTTEQKLFQSLGLDLNGPVQNPGKIYTAGYPNPAVGAFRFSYSSAQNAPAVRCKVVVVNQVYQSLIEATSPGLSPNQDFQFDISGSSFKRGQLYRVYYVMYSGTTLYHKGHGDIKVEDPH</sequence>